<evidence type="ECO:0000313" key="3">
    <source>
        <dbReference type="Proteomes" id="UP001431783"/>
    </source>
</evidence>
<feature type="compositionally biased region" description="Polar residues" evidence="1">
    <location>
        <begin position="20"/>
        <end position="32"/>
    </location>
</feature>
<gene>
    <name evidence="2" type="ORF">WA026_010515</name>
</gene>
<protein>
    <submittedName>
        <fullName evidence="2">Uncharacterized protein</fullName>
    </submittedName>
</protein>
<dbReference type="AlphaFoldDB" id="A0AAW1V416"/>
<accession>A0AAW1V416</accession>
<sequence length="334" mass="39389">MENQDVKQDLEEHTEETIAEQPQTDSTDSKLTGTTVIHSNSCTFPSTSSALADPVVEEFFRYVPRSESLSSIYSDQKTKSEDVHFEDLDDLDENLEREAVRKKYESIFRPVHSCSCIQDLNRSRSLASIQSSDSWIQFAKWLSSFEQPQYYSEACEFCKLSTATPNTSLEIKFAEAEKTLSQYPHYWRHLKQKYRTMITSDIFIKETIRKNMLIKSCKRLLQEELRYSTGRHRRLFGENTRIRFDGKMSNLNSDFKTACIYMREEYPMLLVHLIKKLELTKFDIEKKQVDENKQRIVELAEQSQEKIQQLEKRYQEMEEQGPSSSRQENRKIDE</sequence>
<proteinExistence type="predicted"/>
<organism evidence="2 3">
    <name type="scientific">Henosepilachna vigintioctopunctata</name>
    <dbReference type="NCBI Taxonomy" id="420089"/>
    <lineage>
        <taxon>Eukaryota</taxon>
        <taxon>Metazoa</taxon>
        <taxon>Ecdysozoa</taxon>
        <taxon>Arthropoda</taxon>
        <taxon>Hexapoda</taxon>
        <taxon>Insecta</taxon>
        <taxon>Pterygota</taxon>
        <taxon>Neoptera</taxon>
        <taxon>Endopterygota</taxon>
        <taxon>Coleoptera</taxon>
        <taxon>Polyphaga</taxon>
        <taxon>Cucujiformia</taxon>
        <taxon>Coccinelloidea</taxon>
        <taxon>Coccinellidae</taxon>
        <taxon>Epilachninae</taxon>
        <taxon>Epilachnini</taxon>
        <taxon>Henosepilachna</taxon>
    </lineage>
</organism>
<comment type="caution">
    <text evidence="2">The sequence shown here is derived from an EMBL/GenBank/DDBJ whole genome shotgun (WGS) entry which is preliminary data.</text>
</comment>
<name>A0AAW1V416_9CUCU</name>
<evidence type="ECO:0000313" key="2">
    <source>
        <dbReference type="EMBL" id="KAK9890426.1"/>
    </source>
</evidence>
<dbReference type="EMBL" id="JARQZJ010000125">
    <property type="protein sequence ID" value="KAK9890426.1"/>
    <property type="molecule type" value="Genomic_DNA"/>
</dbReference>
<feature type="region of interest" description="Disordered" evidence="1">
    <location>
        <begin position="310"/>
        <end position="334"/>
    </location>
</feature>
<feature type="compositionally biased region" description="Basic and acidic residues" evidence="1">
    <location>
        <begin position="1"/>
        <end position="11"/>
    </location>
</feature>
<feature type="region of interest" description="Disordered" evidence="1">
    <location>
        <begin position="1"/>
        <end position="32"/>
    </location>
</feature>
<keyword evidence="3" id="KW-1185">Reference proteome</keyword>
<dbReference type="Proteomes" id="UP001431783">
    <property type="component" value="Unassembled WGS sequence"/>
</dbReference>
<evidence type="ECO:0000256" key="1">
    <source>
        <dbReference type="SAM" id="MobiDB-lite"/>
    </source>
</evidence>
<reference evidence="2 3" key="1">
    <citation type="submission" date="2023-03" db="EMBL/GenBank/DDBJ databases">
        <title>Genome insight into feeding habits of ladybird beetles.</title>
        <authorList>
            <person name="Li H.-S."/>
            <person name="Huang Y.-H."/>
            <person name="Pang H."/>
        </authorList>
    </citation>
    <scope>NUCLEOTIDE SEQUENCE [LARGE SCALE GENOMIC DNA]</scope>
    <source>
        <strain evidence="2">SYSU_2023b</strain>
        <tissue evidence="2">Whole body</tissue>
    </source>
</reference>